<dbReference type="AlphaFoldDB" id="A0A9D7PSE0"/>
<dbReference type="EMBL" id="JADJUC010000027">
    <property type="protein sequence ID" value="MBK8525178.1"/>
    <property type="molecule type" value="Genomic_DNA"/>
</dbReference>
<protein>
    <recommendedName>
        <fullName evidence="3">Solute-binding protein family 3/N-terminal domain-containing protein</fullName>
    </recommendedName>
</protein>
<reference evidence="1" key="1">
    <citation type="submission" date="2020-10" db="EMBL/GenBank/DDBJ databases">
        <title>Connecting structure to function with the recovery of over 1000 high-quality activated sludge metagenome-assembled genomes encoding full-length rRNA genes using long-read sequencing.</title>
        <authorList>
            <person name="Singleton C.M."/>
            <person name="Petriglieri F."/>
            <person name="Kristensen J.M."/>
            <person name="Kirkegaard R.H."/>
            <person name="Michaelsen T.Y."/>
            <person name="Andersen M.H."/>
            <person name="Karst S.M."/>
            <person name="Dueholm M.S."/>
            <person name="Nielsen P.H."/>
            <person name="Albertsen M."/>
        </authorList>
    </citation>
    <scope>NUCLEOTIDE SEQUENCE</scope>
    <source>
        <strain evidence="1">Hirt_18-Q3-R61-65_BATAC.395</strain>
    </source>
</reference>
<sequence length="64" mass="7183">MFRQGDPDFKLVDETLVGLMKSGEIERLSAKWFLSAVPPKGINLNVPLSPELKQLFQTPNDRGI</sequence>
<evidence type="ECO:0000313" key="2">
    <source>
        <dbReference type="Proteomes" id="UP000886689"/>
    </source>
</evidence>
<dbReference type="Proteomes" id="UP000886689">
    <property type="component" value="Unassembled WGS sequence"/>
</dbReference>
<name>A0A9D7PSE0_9PROT</name>
<gene>
    <name evidence="1" type="ORF">IPL58_14770</name>
</gene>
<dbReference type="Gene3D" id="3.40.190.10">
    <property type="entry name" value="Periplasmic binding protein-like II"/>
    <property type="match status" value="1"/>
</dbReference>
<evidence type="ECO:0008006" key="3">
    <source>
        <dbReference type="Google" id="ProtNLM"/>
    </source>
</evidence>
<proteinExistence type="predicted"/>
<organism evidence="1 2">
    <name type="scientific">Candidatus Proximibacter danicus</name>
    <dbReference type="NCBI Taxonomy" id="2954365"/>
    <lineage>
        <taxon>Bacteria</taxon>
        <taxon>Pseudomonadati</taxon>
        <taxon>Pseudomonadota</taxon>
        <taxon>Betaproteobacteria</taxon>
        <taxon>Candidatus Proximibacter</taxon>
    </lineage>
</organism>
<accession>A0A9D7PSE0</accession>
<comment type="caution">
    <text evidence="1">The sequence shown here is derived from an EMBL/GenBank/DDBJ whole genome shotgun (WGS) entry which is preliminary data.</text>
</comment>
<evidence type="ECO:0000313" key="1">
    <source>
        <dbReference type="EMBL" id="MBK8525178.1"/>
    </source>
</evidence>